<dbReference type="InterPro" id="IPR036872">
    <property type="entry name" value="CH_dom_sf"/>
</dbReference>
<reference evidence="7" key="1">
    <citation type="journal article" date="2024" name="Gigascience">
        <title>Chromosome-level genome of the poultry shaft louse Menopon gallinae provides insight into the host-switching and adaptive evolution of parasitic lice.</title>
        <authorList>
            <person name="Xu Y."/>
            <person name="Ma L."/>
            <person name="Liu S."/>
            <person name="Liang Y."/>
            <person name="Liu Q."/>
            <person name="He Z."/>
            <person name="Tian L."/>
            <person name="Duan Y."/>
            <person name="Cai W."/>
            <person name="Li H."/>
            <person name="Song F."/>
        </authorList>
    </citation>
    <scope>NUCLEOTIDE SEQUENCE</scope>
    <source>
        <strain evidence="7">Cailab_2023a</strain>
    </source>
</reference>
<dbReference type="GO" id="GO:0051015">
    <property type="term" value="F:actin filament binding"/>
    <property type="evidence" value="ECO:0007669"/>
    <property type="project" value="InterPro"/>
</dbReference>
<dbReference type="GO" id="GO:0051639">
    <property type="term" value="P:actin filament network formation"/>
    <property type="evidence" value="ECO:0007669"/>
    <property type="project" value="TreeGrafter"/>
</dbReference>
<accession>A0AAW2HNA7</accession>
<dbReference type="CDD" id="cd21298">
    <property type="entry name" value="CH_PLS_rpt3"/>
    <property type="match status" value="1"/>
</dbReference>
<dbReference type="GO" id="GO:0032432">
    <property type="term" value="C:actin filament bundle"/>
    <property type="evidence" value="ECO:0007669"/>
    <property type="project" value="TreeGrafter"/>
</dbReference>
<evidence type="ECO:0000256" key="4">
    <source>
        <dbReference type="ARBA" id="ARBA00023203"/>
    </source>
</evidence>
<dbReference type="InterPro" id="IPR001715">
    <property type="entry name" value="CH_dom"/>
</dbReference>
<dbReference type="InterPro" id="IPR039959">
    <property type="entry name" value="Fimbrin/Plastin"/>
</dbReference>
<dbReference type="GO" id="GO:0051017">
    <property type="term" value="P:actin filament bundle assembly"/>
    <property type="evidence" value="ECO:0007669"/>
    <property type="project" value="InterPro"/>
</dbReference>
<dbReference type="FunFam" id="1.10.418.10:FF:000066">
    <property type="entry name" value="plastin-1 isoform X2"/>
    <property type="match status" value="1"/>
</dbReference>
<dbReference type="InterPro" id="IPR002048">
    <property type="entry name" value="EF_hand_dom"/>
</dbReference>
<dbReference type="GO" id="GO:0005509">
    <property type="term" value="F:calcium ion binding"/>
    <property type="evidence" value="ECO:0007669"/>
    <property type="project" value="InterPro"/>
</dbReference>
<dbReference type="FunFam" id="1.10.238.10:FF:000263">
    <property type="entry name" value="plastin-1 isoform X2"/>
    <property type="match status" value="1"/>
</dbReference>
<feature type="domain" description="Calponin-homology (CH)" evidence="5">
    <location>
        <begin position="120"/>
        <end position="236"/>
    </location>
</feature>
<organism evidence="7">
    <name type="scientific">Menopon gallinae</name>
    <name type="common">poultry shaft louse</name>
    <dbReference type="NCBI Taxonomy" id="328185"/>
    <lineage>
        <taxon>Eukaryota</taxon>
        <taxon>Metazoa</taxon>
        <taxon>Ecdysozoa</taxon>
        <taxon>Arthropoda</taxon>
        <taxon>Hexapoda</taxon>
        <taxon>Insecta</taxon>
        <taxon>Pterygota</taxon>
        <taxon>Neoptera</taxon>
        <taxon>Paraneoptera</taxon>
        <taxon>Psocodea</taxon>
        <taxon>Troctomorpha</taxon>
        <taxon>Phthiraptera</taxon>
        <taxon>Amblycera</taxon>
        <taxon>Menoponidae</taxon>
        <taxon>Menopon</taxon>
    </lineage>
</organism>
<dbReference type="Pfam" id="PF00307">
    <property type="entry name" value="CH"/>
    <property type="match status" value="4"/>
</dbReference>
<dbReference type="Gene3D" id="1.10.238.10">
    <property type="entry name" value="EF-hand"/>
    <property type="match status" value="1"/>
</dbReference>
<feature type="domain" description="Calponin-homology (CH)" evidence="5">
    <location>
        <begin position="505"/>
        <end position="613"/>
    </location>
</feature>
<dbReference type="FunFam" id="1.10.418.10:FF:000042">
    <property type="entry name" value="Fimbrin, putative"/>
    <property type="match status" value="1"/>
</dbReference>
<dbReference type="PROSITE" id="PS50222">
    <property type="entry name" value="EF_HAND_2"/>
    <property type="match status" value="1"/>
</dbReference>
<dbReference type="SMART" id="SM00033">
    <property type="entry name" value="CH"/>
    <property type="match status" value="4"/>
</dbReference>
<protein>
    <recommendedName>
        <fullName evidence="8">Plastin-2</fullName>
    </recommendedName>
</protein>
<dbReference type="Gene3D" id="1.10.418.10">
    <property type="entry name" value="Calponin-like domain"/>
    <property type="match status" value="4"/>
</dbReference>
<proteinExistence type="predicted"/>
<dbReference type="FunFam" id="1.10.418.10:FF:000010">
    <property type="entry name" value="Plastin-3 isoform 1"/>
    <property type="match status" value="1"/>
</dbReference>
<evidence type="ECO:0000256" key="2">
    <source>
        <dbReference type="ARBA" id="ARBA00022737"/>
    </source>
</evidence>
<dbReference type="InterPro" id="IPR011992">
    <property type="entry name" value="EF-hand-dom_pair"/>
</dbReference>
<dbReference type="GO" id="GO:0005884">
    <property type="term" value="C:actin filament"/>
    <property type="evidence" value="ECO:0007669"/>
    <property type="project" value="TreeGrafter"/>
</dbReference>
<feature type="domain" description="EF-hand" evidence="6">
    <location>
        <begin position="9"/>
        <end position="44"/>
    </location>
</feature>
<dbReference type="AlphaFoldDB" id="A0AAW2HNA7"/>
<keyword evidence="4" id="KW-0009">Actin-binding</keyword>
<dbReference type="FunFam" id="1.10.418.10:FF:000031">
    <property type="entry name" value="Fimbrin-2 like"/>
    <property type="match status" value="1"/>
</dbReference>
<evidence type="ECO:0008006" key="8">
    <source>
        <dbReference type="Google" id="ProtNLM"/>
    </source>
</evidence>
<dbReference type="InterPro" id="IPR001589">
    <property type="entry name" value="Actinin_actin-bd_CS"/>
</dbReference>
<evidence type="ECO:0000256" key="3">
    <source>
        <dbReference type="ARBA" id="ARBA00022837"/>
    </source>
</evidence>
<keyword evidence="2" id="KW-0677">Repeat</keyword>
<dbReference type="CDD" id="cd00051">
    <property type="entry name" value="EFh"/>
    <property type="match status" value="1"/>
</dbReference>
<evidence type="ECO:0000313" key="7">
    <source>
        <dbReference type="EMBL" id="KAL0271424.1"/>
    </source>
</evidence>
<dbReference type="PANTHER" id="PTHR19961:SF18">
    <property type="entry name" value="FI19014P1"/>
    <property type="match status" value="1"/>
</dbReference>
<dbReference type="CDD" id="cd21295">
    <property type="entry name" value="CH_PLS_rpt2"/>
    <property type="match status" value="1"/>
</dbReference>
<gene>
    <name evidence="7" type="ORF">PYX00_008529</name>
</gene>
<dbReference type="CDD" id="cd21301">
    <property type="entry name" value="CH_PLS_rpt4"/>
    <property type="match status" value="1"/>
</dbReference>
<keyword evidence="3" id="KW-0106">Calcium</keyword>
<evidence type="ECO:0000256" key="1">
    <source>
        <dbReference type="ARBA" id="ARBA00022723"/>
    </source>
</evidence>
<keyword evidence="1" id="KW-0479">Metal-binding</keyword>
<dbReference type="GO" id="GO:0005737">
    <property type="term" value="C:cytoplasm"/>
    <property type="evidence" value="ECO:0007669"/>
    <property type="project" value="UniProtKB-ARBA"/>
</dbReference>
<dbReference type="Pfam" id="PF13499">
    <property type="entry name" value="EF-hand_7"/>
    <property type="match status" value="1"/>
</dbReference>
<dbReference type="PROSITE" id="PS50021">
    <property type="entry name" value="CH"/>
    <property type="match status" value="4"/>
</dbReference>
<name>A0AAW2HNA7_9NEOP</name>
<evidence type="ECO:0000259" key="6">
    <source>
        <dbReference type="PROSITE" id="PS50222"/>
    </source>
</evidence>
<dbReference type="SUPFAM" id="SSF47576">
    <property type="entry name" value="Calponin-homology domain, CH-domain"/>
    <property type="match status" value="1"/>
</dbReference>
<evidence type="ECO:0000259" key="5">
    <source>
        <dbReference type="PROSITE" id="PS50021"/>
    </source>
</evidence>
<comment type="caution">
    <text evidence="7">The sequence shown here is derived from an EMBL/GenBank/DDBJ whole genome shotgun (WGS) entry which is preliminary data.</text>
</comment>
<sequence>MASTELSPDERAEIKEHFINIDKNGDSLISLSELKEALDQCGFKLPGWQVRKIIEEYDDRKNTKHVGQLSLDEFEKLCIDLKSSEVGSRFKQVVSKKENLETLGGMSDASSEGTTHSVRLEEQLAFSGWINSNLLGDPDLKHLLPLDSQGKNLYDKVKDGILLCKIINHSCPDTIDERVINKKNLTLYTKHENLTLALSSAQSIGCNIVNIDAHDLSKGKPHLVLGLLWQIIRIGLFNQITLEHCPSLATLLTNGEKLEDLMRLSPEAILLRWVNYHLERAGVNRRCNNFQGDIADSEIYSHLLHQIAPQDAGVTMEALMEPNLLKRAELMLQQAAKLDCRSFVTPIDVTTGVYKLNLAFVANLFNNHPGLDHNETYDEVIEETREEKTYRNWMNSMGVTPYVNWLYSDLADGLIIFQLYDVIKPGIVNWNRVHKKFQKMRRFMEKLENCNYAVELGKQLGFKLVGIAGTDISDGNTTLTLALIWQLMRAYTLSILTQLANTGSPIIEKEIVQWVNNKLQEHNKQSSLKSFQDPAIADGKIVIDLIDSIKPGTINYELVRNGGDVEDNLANAKYAISMARKLGARIYALPEDITEVKHKMVMTVFACLMAMDYIPNMDIRQS</sequence>
<feature type="domain" description="Calponin-homology (CH)" evidence="5">
    <location>
        <begin position="264"/>
        <end position="369"/>
    </location>
</feature>
<dbReference type="EMBL" id="JARGDH010000004">
    <property type="protein sequence ID" value="KAL0271424.1"/>
    <property type="molecule type" value="Genomic_DNA"/>
</dbReference>
<dbReference type="PROSITE" id="PS00020">
    <property type="entry name" value="ACTININ_2"/>
    <property type="match status" value="1"/>
</dbReference>
<dbReference type="CDD" id="cd21292">
    <property type="entry name" value="CH_PLS_rpt1"/>
    <property type="match status" value="1"/>
</dbReference>
<dbReference type="SUPFAM" id="SSF47473">
    <property type="entry name" value="EF-hand"/>
    <property type="match status" value="1"/>
</dbReference>
<dbReference type="PANTHER" id="PTHR19961">
    <property type="entry name" value="FIMBRIN/PLASTIN"/>
    <property type="match status" value="1"/>
</dbReference>
<dbReference type="PROSITE" id="PS00019">
    <property type="entry name" value="ACTININ_1"/>
    <property type="match status" value="1"/>
</dbReference>
<feature type="domain" description="Calponin-homology (CH)" evidence="5">
    <location>
        <begin position="384"/>
        <end position="492"/>
    </location>
</feature>